<feature type="domain" description="PABS" evidence="6">
    <location>
        <begin position="6"/>
        <end position="253"/>
    </location>
</feature>
<dbReference type="Pfam" id="PF01564">
    <property type="entry name" value="Spermine_synth"/>
    <property type="match status" value="1"/>
</dbReference>
<sequence length="291" mass="31937">MTRWRSLGLRAQALALVCTVMAVTACAESNTSVIHTEKSAFENIVVYEQAGERCMKFGSVEAPGRQSCYAIDAPQRLIFDYTRMMFGALYLKPDPARIMIIGLGGGSMPTALHTVLPRTVIDTVEIDPAVVSVAKKYFNFKPDGTLRVHVADGRAFVQQALKEGRRYDIVMLDAFDEDYIPPHLLTREFLQEVKAVLTPGGVVAANTFTASRVYDDESTTYADVFGPFYNLRANNRIILAGPSPLPSVDAMRATAARLEPRLIPLGVDANALLARFSSRKDWAATGKVLTD</sequence>
<evidence type="ECO:0000256" key="3">
    <source>
        <dbReference type="ARBA" id="ARBA00023115"/>
    </source>
</evidence>
<dbReference type="GO" id="GO:0004766">
    <property type="term" value="F:spermidine synthase activity"/>
    <property type="evidence" value="ECO:0007669"/>
    <property type="project" value="UniProtKB-EC"/>
</dbReference>
<evidence type="ECO:0000259" key="6">
    <source>
        <dbReference type="PROSITE" id="PS51006"/>
    </source>
</evidence>
<keyword evidence="2 4" id="KW-0808">Transferase</keyword>
<dbReference type="InterPro" id="IPR030374">
    <property type="entry name" value="PABS"/>
</dbReference>
<comment type="caution">
    <text evidence="7">The sequence shown here is derived from an EMBL/GenBank/DDBJ whole genome shotgun (WGS) entry which is preliminary data.</text>
</comment>
<dbReference type="PANTHER" id="PTHR43317">
    <property type="entry name" value="THERMOSPERMINE SYNTHASE ACAULIS5"/>
    <property type="match status" value="1"/>
</dbReference>
<dbReference type="PANTHER" id="PTHR43317:SF1">
    <property type="entry name" value="THERMOSPERMINE SYNTHASE ACAULIS5"/>
    <property type="match status" value="1"/>
</dbReference>
<dbReference type="RefSeq" id="WP_179585792.1">
    <property type="nucleotide sequence ID" value="NZ_JACBYR010000001.1"/>
</dbReference>
<dbReference type="AlphaFoldDB" id="A0A7Y9LK85"/>
<feature type="signal peptide" evidence="5">
    <location>
        <begin position="1"/>
        <end position="27"/>
    </location>
</feature>
<evidence type="ECO:0000256" key="5">
    <source>
        <dbReference type="SAM" id="SignalP"/>
    </source>
</evidence>
<dbReference type="PROSITE" id="PS51257">
    <property type="entry name" value="PROKAR_LIPOPROTEIN"/>
    <property type="match status" value="1"/>
</dbReference>
<evidence type="ECO:0000256" key="2">
    <source>
        <dbReference type="ARBA" id="ARBA00022679"/>
    </source>
</evidence>
<organism evidence="7 8">
    <name type="scientific">Pigmentiphaga litoralis</name>
    <dbReference type="NCBI Taxonomy" id="516702"/>
    <lineage>
        <taxon>Bacteria</taxon>
        <taxon>Pseudomonadati</taxon>
        <taxon>Pseudomonadota</taxon>
        <taxon>Betaproteobacteria</taxon>
        <taxon>Burkholderiales</taxon>
        <taxon>Alcaligenaceae</taxon>
        <taxon>Pigmentiphaga</taxon>
    </lineage>
</organism>
<dbReference type="CDD" id="cd02440">
    <property type="entry name" value="AdoMet_MTases"/>
    <property type="match status" value="1"/>
</dbReference>
<evidence type="ECO:0000256" key="4">
    <source>
        <dbReference type="PROSITE-ProRule" id="PRU00354"/>
    </source>
</evidence>
<dbReference type="EC" id="2.5.1.16" evidence="7"/>
<dbReference type="Gene3D" id="3.40.50.150">
    <property type="entry name" value="Vaccinia Virus protein VP39"/>
    <property type="match status" value="1"/>
</dbReference>
<dbReference type="GO" id="GO:0006596">
    <property type="term" value="P:polyamine biosynthetic process"/>
    <property type="evidence" value="ECO:0007669"/>
    <property type="project" value="UniProtKB-UniRule"/>
</dbReference>
<dbReference type="InterPro" id="IPR029063">
    <property type="entry name" value="SAM-dependent_MTases_sf"/>
</dbReference>
<keyword evidence="3 4" id="KW-0620">Polyamine biosynthesis</keyword>
<feature type="active site" description="Proton acceptor" evidence="4">
    <location>
        <position position="173"/>
    </location>
</feature>
<evidence type="ECO:0000313" key="7">
    <source>
        <dbReference type="EMBL" id="NYE82694.1"/>
    </source>
</evidence>
<evidence type="ECO:0000256" key="1">
    <source>
        <dbReference type="ARBA" id="ARBA00007867"/>
    </source>
</evidence>
<dbReference type="PROSITE" id="PS51006">
    <property type="entry name" value="PABS_2"/>
    <property type="match status" value="1"/>
</dbReference>
<feature type="chain" id="PRO_5030670369" evidence="5">
    <location>
        <begin position="28"/>
        <end position="291"/>
    </location>
</feature>
<dbReference type="Proteomes" id="UP000542125">
    <property type="component" value="Unassembled WGS sequence"/>
</dbReference>
<dbReference type="NCBIfam" id="NF037959">
    <property type="entry name" value="MFS_SpdSyn"/>
    <property type="match status" value="1"/>
</dbReference>
<comment type="similarity">
    <text evidence="1">Belongs to the spermidine/spermine synthase family.</text>
</comment>
<name>A0A7Y9LK85_9BURK</name>
<accession>A0A7Y9LK85</accession>
<keyword evidence="5" id="KW-0732">Signal</keyword>
<dbReference type="SUPFAM" id="SSF53335">
    <property type="entry name" value="S-adenosyl-L-methionine-dependent methyltransferases"/>
    <property type="match status" value="1"/>
</dbReference>
<proteinExistence type="inferred from homology"/>
<gene>
    <name evidence="7" type="ORF">FHW18_001965</name>
</gene>
<dbReference type="EMBL" id="JACBYR010000001">
    <property type="protein sequence ID" value="NYE82694.1"/>
    <property type="molecule type" value="Genomic_DNA"/>
</dbReference>
<evidence type="ECO:0000313" key="8">
    <source>
        <dbReference type="Proteomes" id="UP000542125"/>
    </source>
</evidence>
<reference evidence="7 8" key="1">
    <citation type="submission" date="2020-07" db="EMBL/GenBank/DDBJ databases">
        <title>Genomic Encyclopedia of Type Strains, Phase IV (KMG-V): Genome sequencing to study the core and pangenomes of soil and plant-associated prokaryotes.</title>
        <authorList>
            <person name="Whitman W."/>
        </authorList>
    </citation>
    <scope>NUCLEOTIDE SEQUENCE [LARGE SCALE GENOMIC DNA]</scope>
    <source>
        <strain evidence="7 8">SAS40</strain>
    </source>
</reference>
<keyword evidence="8" id="KW-1185">Reference proteome</keyword>
<protein>
    <submittedName>
        <fullName evidence="7">Spermidine synthase</fullName>
        <ecNumber evidence="7">2.5.1.16</ecNumber>
    </submittedName>
</protein>